<dbReference type="AlphaFoldDB" id="A0A8K0WJY7"/>
<evidence type="ECO:0000313" key="4">
    <source>
        <dbReference type="Proteomes" id="UP000813444"/>
    </source>
</evidence>
<dbReference type="InterPro" id="IPR057684">
    <property type="entry name" value="DUF7924"/>
</dbReference>
<dbReference type="Proteomes" id="UP000813444">
    <property type="component" value="Unassembled WGS sequence"/>
</dbReference>
<name>A0A8K0WJY7_9HYPO</name>
<organism evidence="3 4">
    <name type="scientific">Stachybotrys elegans</name>
    <dbReference type="NCBI Taxonomy" id="80388"/>
    <lineage>
        <taxon>Eukaryota</taxon>
        <taxon>Fungi</taxon>
        <taxon>Dikarya</taxon>
        <taxon>Ascomycota</taxon>
        <taxon>Pezizomycotina</taxon>
        <taxon>Sordariomycetes</taxon>
        <taxon>Hypocreomycetidae</taxon>
        <taxon>Hypocreales</taxon>
        <taxon>Stachybotryaceae</taxon>
        <taxon>Stachybotrys</taxon>
    </lineage>
</organism>
<feature type="compositionally biased region" description="Polar residues" evidence="1">
    <location>
        <begin position="202"/>
        <end position="214"/>
    </location>
</feature>
<keyword evidence="4" id="KW-1185">Reference proteome</keyword>
<accession>A0A8K0WJY7</accession>
<feature type="region of interest" description="Disordered" evidence="1">
    <location>
        <begin position="201"/>
        <end position="242"/>
    </location>
</feature>
<sequence>MAKDEAEVLANVMPAILGPPISTEPSGRNTAFGNLEPLTDGAITPAKPDIYYGSIPQRLSQTVRDKIGEYIVPSTMHSKPLAPNFFVEAKGPDGSSAVLHRQACYDGAVGSRGMHSLQNYGREQPQYDGRAYVFSSTYQHGILRMYAHHPTAPKTDGMSPRYHMTKVGTWVMNEERGDFVRGATALRNARDLAKQHRDNFIQAANSRASATSPHSTDEDDEDDESTDEFVDCEEPVPRSLYT</sequence>
<proteinExistence type="predicted"/>
<feature type="domain" description="DUF7924" evidence="2">
    <location>
        <begin position="44"/>
        <end position="195"/>
    </location>
</feature>
<gene>
    <name evidence="3" type="ORF">B0I35DRAFT_444555</name>
</gene>
<evidence type="ECO:0000313" key="3">
    <source>
        <dbReference type="EMBL" id="KAH7304977.1"/>
    </source>
</evidence>
<comment type="caution">
    <text evidence="3">The sequence shown here is derived from an EMBL/GenBank/DDBJ whole genome shotgun (WGS) entry which is preliminary data.</text>
</comment>
<protein>
    <recommendedName>
        <fullName evidence="2">DUF7924 domain-containing protein</fullName>
    </recommendedName>
</protein>
<evidence type="ECO:0000256" key="1">
    <source>
        <dbReference type="SAM" id="MobiDB-lite"/>
    </source>
</evidence>
<feature type="compositionally biased region" description="Acidic residues" evidence="1">
    <location>
        <begin position="217"/>
        <end position="234"/>
    </location>
</feature>
<reference evidence="3" key="1">
    <citation type="journal article" date="2021" name="Nat. Commun.">
        <title>Genetic determinants of endophytism in the Arabidopsis root mycobiome.</title>
        <authorList>
            <person name="Mesny F."/>
            <person name="Miyauchi S."/>
            <person name="Thiergart T."/>
            <person name="Pickel B."/>
            <person name="Atanasova L."/>
            <person name="Karlsson M."/>
            <person name="Huettel B."/>
            <person name="Barry K.W."/>
            <person name="Haridas S."/>
            <person name="Chen C."/>
            <person name="Bauer D."/>
            <person name="Andreopoulos W."/>
            <person name="Pangilinan J."/>
            <person name="LaButti K."/>
            <person name="Riley R."/>
            <person name="Lipzen A."/>
            <person name="Clum A."/>
            <person name="Drula E."/>
            <person name="Henrissat B."/>
            <person name="Kohler A."/>
            <person name="Grigoriev I.V."/>
            <person name="Martin F.M."/>
            <person name="Hacquard S."/>
        </authorList>
    </citation>
    <scope>NUCLEOTIDE SEQUENCE</scope>
    <source>
        <strain evidence="3">MPI-CAGE-CH-0235</strain>
    </source>
</reference>
<dbReference type="EMBL" id="JAGPNK010000020">
    <property type="protein sequence ID" value="KAH7304977.1"/>
    <property type="molecule type" value="Genomic_DNA"/>
</dbReference>
<evidence type="ECO:0000259" key="2">
    <source>
        <dbReference type="Pfam" id="PF25545"/>
    </source>
</evidence>
<dbReference type="OrthoDB" id="5336565at2759"/>
<dbReference type="Pfam" id="PF25545">
    <property type="entry name" value="DUF7924"/>
    <property type="match status" value="1"/>
</dbReference>